<accession>A0A2W7RJZ0</accession>
<protein>
    <submittedName>
        <fullName evidence="1">Uncharacterized protein</fullName>
    </submittedName>
</protein>
<proteinExistence type="predicted"/>
<dbReference type="RefSeq" id="WP_211307770.1">
    <property type="nucleotide sequence ID" value="NZ_QKZV01000009.1"/>
</dbReference>
<comment type="caution">
    <text evidence="1">The sequence shown here is derived from an EMBL/GenBank/DDBJ whole genome shotgun (WGS) entry which is preliminary data.</text>
</comment>
<dbReference type="Proteomes" id="UP000249720">
    <property type="component" value="Unassembled WGS sequence"/>
</dbReference>
<name>A0A2W7RJZ0_9BACT</name>
<dbReference type="EMBL" id="QKZV01000009">
    <property type="protein sequence ID" value="PZX60724.1"/>
    <property type="molecule type" value="Genomic_DNA"/>
</dbReference>
<gene>
    <name evidence="1" type="ORF">LX80_02502</name>
</gene>
<reference evidence="1 2" key="1">
    <citation type="submission" date="2018-06" db="EMBL/GenBank/DDBJ databases">
        <title>Genomic Encyclopedia of Archaeal and Bacterial Type Strains, Phase II (KMG-II): from individual species to whole genera.</title>
        <authorList>
            <person name="Goeker M."/>
        </authorList>
    </citation>
    <scope>NUCLEOTIDE SEQUENCE [LARGE SCALE GENOMIC DNA]</scope>
    <source>
        <strain evidence="1 2">DSM 23241</strain>
    </source>
</reference>
<organism evidence="1 2">
    <name type="scientific">Hydrotalea sandarakina</name>
    <dbReference type="NCBI Taxonomy" id="1004304"/>
    <lineage>
        <taxon>Bacteria</taxon>
        <taxon>Pseudomonadati</taxon>
        <taxon>Bacteroidota</taxon>
        <taxon>Chitinophagia</taxon>
        <taxon>Chitinophagales</taxon>
        <taxon>Chitinophagaceae</taxon>
        <taxon>Hydrotalea</taxon>
    </lineage>
</organism>
<keyword evidence="2" id="KW-1185">Reference proteome</keyword>
<evidence type="ECO:0000313" key="2">
    <source>
        <dbReference type="Proteomes" id="UP000249720"/>
    </source>
</evidence>
<sequence length="61" mass="6963">MEMNINQIDTTTYQQIKAAITSKDSVVGIDAVHTHILIINKLMQIEEQLQKMQQQLNALPK</sequence>
<dbReference type="AlphaFoldDB" id="A0A2W7RJZ0"/>
<evidence type="ECO:0000313" key="1">
    <source>
        <dbReference type="EMBL" id="PZX60724.1"/>
    </source>
</evidence>